<reference evidence="2 3" key="1">
    <citation type="submission" date="2016-11" db="EMBL/GenBank/DDBJ databases">
        <authorList>
            <person name="Jaros S."/>
            <person name="Januszkiewicz K."/>
            <person name="Wedrychowicz H."/>
        </authorList>
    </citation>
    <scope>NUCLEOTIDE SEQUENCE [LARGE SCALE GENOMIC DNA]</scope>
    <source>
        <strain evidence="2 3">OK807</strain>
    </source>
</reference>
<evidence type="ECO:0000256" key="1">
    <source>
        <dbReference type="SAM" id="MobiDB-lite"/>
    </source>
</evidence>
<gene>
    <name evidence="2" type="ORF">SAMN02787144_10608</name>
</gene>
<dbReference type="Proteomes" id="UP000181909">
    <property type="component" value="Unassembled WGS sequence"/>
</dbReference>
<protein>
    <submittedName>
        <fullName evidence="2">Uncharacterized protein</fullName>
    </submittedName>
</protein>
<dbReference type="RefSeq" id="WP_072489695.1">
    <property type="nucleotide sequence ID" value="NZ_FPJO01000060.1"/>
</dbReference>
<accession>A0A1K2FD25</accession>
<proteinExistence type="predicted"/>
<name>A0A1K2FD25_STRAR</name>
<dbReference type="EMBL" id="FPJO01000060">
    <property type="protein sequence ID" value="SFY45100.1"/>
    <property type="molecule type" value="Genomic_DNA"/>
</dbReference>
<dbReference type="AlphaFoldDB" id="A0A1K2FD25"/>
<feature type="compositionally biased region" description="Low complexity" evidence="1">
    <location>
        <begin position="1"/>
        <end position="24"/>
    </location>
</feature>
<organism evidence="2 3">
    <name type="scientific">Streptomyces atratus</name>
    <dbReference type="NCBI Taxonomy" id="1893"/>
    <lineage>
        <taxon>Bacteria</taxon>
        <taxon>Bacillati</taxon>
        <taxon>Actinomycetota</taxon>
        <taxon>Actinomycetes</taxon>
        <taxon>Kitasatosporales</taxon>
        <taxon>Streptomycetaceae</taxon>
        <taxon>Streptomyces</taxon>
    </lineage>
</organism>
<sequence>MNTRRTLGTGPTTSTRSTTSPRLLPVERADPDALLAGRADPEQTALQDGRRVLGTGPKSRATDS</sequence>
<evidence type="ECO:0000313" key="3">
    <source>
        <dbReference type="Proteomes" id="UP000181909"/>
    </source>
</evidence>
<evidence type="ECO:0000313" key="2">
    <source>
        <dbReference type="EMBL" id="SFY45100.1"/>
    </source>
</evidence>
<feature type="region of interest" description="Disordered" evidence="1">
    <location>
        <begin position="1"/>
        <end position="64"/>
    </location>
</feature>